<organism evidence="1 2">
    <name type="scientific">Halorarum halophilum</name>
    <dbReference type="NCBI Taxonomy" id="2743090"/>
    <lineage>
        <taxon>Archaea</taxon>
        <taxon>Methanobacteriati</taxon>
        <taxon>Methanobacteriota</taxon>
        <taxon>Stenosarchaea group</taxon>
        <taxon>Halobacteria</taxon>
        <taxon>Halobacteriales</taxon>
        <taxon>Haloferacaceae</taxon>
        <taxon>Halorarum</taxon>
    </lineage>
</organism>
<evidence type="ECO:0000313" key="1">
    <source>
        <dbReference type="EMBL" id="QLG27711.1"/>
    </source>
</evidence>
<dbReference type="OrthoDB" id="292831at2157"/>
<evidence type="ECO:0000313" key="2">
    <source>
        <dbReference type="Proteomes" id="UP000509750"/>
    </source>
</evidence>
<proteinExistence type="predicted"/>
<gene>
    <name evidence="1" type="ORF">HUG10_09165</name>
</gene>
<dbReference type="Proteomes" id="UP000509750">
    <property type="component" value="Chromosome"/>
</dbReference>
<dbReference type="AlphaFoldDB" id="A0A7D5GHP2"/>
<dbReference type="KEGG" id="halg:HUG10_09165"/>
<accession>A0A7D5GHP2</accession>
<keyword evidence="2" id="KW-1185">Reference proteome</keyword>
<protein>
    <submittedName>
        <fullName evidence="1">Uncharacterized protein</fullName>
    </submittedName>
</protein>
<dbReference type="GeneID" id="56029000"/>
<dbReference type="EMBL" id="CP058529">
    <property type="protein sequence ID" value="QLG27711.1"/>
    <property type="molecule type" value="Genomic_DNA"/>
</dbReference>
<sequence>MSRLQSSDSRATITFRVDEATKEAYKENVNSMSGDLREYVSAVAEADGVETSDLPTDETLREAYLILLESAGDNLRLKTEAAESVLAQKLSRPKTAVRSGVLKPLENRGFTKASWGVITVQSRDERGPEGGA</sequence>
<name>A0A7D5GHP2_9EURY</name>
<dbReference type="RefSeq" id="WP_179169286.1">
    <property type="nucleotide sequence ID" value="NZ_CP058529.1"/>
</dbReference>
<reference evidence="1 2" key="1">
    <citation type="submission" date="2020-07" db="EMBL/GenBank/DDBJ databases">
        <title>Gai3-2, isolated from salt lake.</title>
        <authorList>
            <person name="Cui H."/>
            <person name="Shi X."/>
        </authorList>
    </citation>
    <scope>NUCLEOTIDE SEQUENCE [LARGE SCALE GENOMIC DNA]</scope>
    <source>
        <strain evidence="1 2">Gai3-2</strain>
    </source>
</reference>